<dbReference type="NCBIfam" id="NF004780">
    <property type="entry name" value="PRK06126.1"/>
    <property type="match status" value="1"/>
</dbReference>
<dbReference type="Gene3D" id="3.50.50.60">
    <property type="entry name" value="FAD/NAD(P)-binding domain"/>
    <property type="match status" value="1"/>
</dbReference>
<evidence type="ECO:0000256" key="1">
    <source>
        <dbReference type="ARBA" id="ARBA00001974"/>
    </source>
</evidence>
<dbReference type="PRINTS" id="PR00420">
    <property type="entry name" value="RNGMNOXGNASE"/>
</dbReference>
<dbReference type="Pfam" id="PF21274">
    <property type="entry name" value="Rng_hyd_C"/>
    <property type="match status" value="1"/>
</dbReference>
<dbReference type="Pfam" id="PF01494">
    <property type="entry name" value="FAD_binding_3"/>
    <property type="match status" value="1"/>
</dbReference>
<dbReference type="InterPro" id="IPR050641">
    <property type="entry name" value="RIFMO-like"/>
</dbReference>
<comment type="caution">
    <text evidence="5">The sequence shown here is derived from an EMBL/GenBank/DDBJ whole genome shotgun (WGS) entry which is preliminary data.</text>
</comment>
<accession>A0A930Y7D3</accession>
<name>A0A930Y7D3_9ACTN</name>
<organism evidence="5 6">
    <name type="scientific">Nocardioides acrostichi</name>
    <dbReference type="NCBI Taxonomy" id="2784339"/>
    <lineage>
        <taxon>Bacteria</taxon>
        <taxon>Bacillati</taxon>
        <taxon>Actinomycetota</taxon>
        <taxon>Actinomycetes</taxon>
        <taxon>Propionibacteriales</taxon>
        <taxon>Nocardioidaceae</taxon>
        <taxon>Nocardioides</taxon>
    </lineage>
</organism>
<dbReference type="SUPFAM" id="SSF51905">
    <property type="entry name" value="FAD/NAD(P)-binding domain"/>
    <property type="match status" value="1"/>
</dbReference>
<protein>
    <submittedName>
        <fullName evidence="5">FAD-dependent monooxygenase</fullName>
    </submittedName>
</protein>
<evidence type="ECO:0000256" key="3">
    <source>
        <dbReference type="ARBA" id="ARBA00022827"/>
    </source>
</evidence>
<dbReference type="PANTHER" id="PTHR43004:SF19">
    <property type="entry name" value="BINDING MONOOXYGENASE, PUTATIVE (JCVI)-RELATED"/>
    <property type="match status" value="1"/>
</dbReference>
<evidence type="ECO:0000313" key="6">
    <source>
        <dbReference type="Proteomes" id="UP000656804"/>
    </source>
</evidence>
<keyword evidence="5" id="KW-0560">Oxidoreductase</keyword>
<dbReference type="PANTHER" id="PTHR43004">
    <property type="entry name" value="TRK SYSTEM POTASSIUM UPTAKE PROTEIN"/>
    <property type="match status" value="1"/>
</dbReference>
<evidence type="ECO:0000256" key="2">
    <source>
        <dbReference type="ARBA" id="ARBA00022630"/>
    </source>
</evidence>
<dbReference type="GO" id="GO:0016709">
    <property type="term" value="F:oxidoreductase activity, acting on paired donors, with incorporation or reduction of molecular oxygen, NAD(P)H as one donor, and incorporation of one atom of oxygen"/>
    <property type="evidence" value="ECO:0007669"/>
    <property type="project" value="UniProtKB-ARBA"/>
</dbReference>
<dbReference type="Gene3D" id="3.30.9.10">
    <property type="entry name" value="D-Amino Acid Oxidase, subunit A, domain 2"/>
    <property type="match status" value="1"/>
</dbReference>
<dbReference type="InterPro" id="IPR002938">
    <property type="entry name" value="FAD-bd"/>
</dbReference>
<evidence type="ECO:0000259" key="4">
    <source>
        <dbReference type="Pfam" id="PF01494"/>
    </source>
</evidence>
<keyword evidence="2" id="KW-0285">Flavoprotein</keyword>
<feature type="domain" description="FAD-binding" evidence="4">
    <location>
        <begin position="4"/>
        <end position="357"/>
    </location>
</feature>
<sequence length="552" mass="59779">MLDAAVVVIGAGPVGLASAVELGVRGQSVVVLDEGDGTVDHPRAGGISMRTMEFHRRWGTVEDVRNCGFPDDYDLDIVFSTGFGGYQLIREHYPPLGEMGTPPESPERRQRCPQMWMDPILARAAASQESVEIRYGARVGDVEVAADGTVLVRYADAATGQEREVTARYALACDGAASATRTRLGIEMSGIELLNYSVGVFFRCPGLLEKVGEHQAARFIFISPDGPVGNLTVVDGMDLWRFTYMAGKERLDLEALDVESVMRRVLGEELEFDILSIAPWRRSQLVADSYRAGPVFLVGDSAHTMSPTGGFGANTGIGEAVDIGWKLDAVLRGWGGQGLLESYEVERRPIALRNTQAATSNFRGWYSTKDLGGLLEPGEDGDVLRREVGEELMAATRAEWESKGVILGYRYEDSPICVSDGSPAPADDYRVYEPTNRPGHRAPHAWLPDGRSVLDLYGEGFVLVDLGSEEADSAELLETGRAMGVPVRREALGQELADLYRTRFTLVRPDGHVAWRGDESPADAAAVWRVVTGHAVGASDATSSAQSQPAVS</sequence>
<dbReference type="AlphaFoldDB" id="A0A930Y7D3"/>
<dbReference type="GO" id="GO:0071949">
    <property type="term" value="F:FAD binding"/>
    <property type="evidence" value="ECO:0007669"/>
    <property type="project" value="InterPro"/>
</dbReference>
<dbReference type="InterPro" id="IPR036188">
    <property type="entry name" value="FAD/NAD-bd_sf"/>
</dbReference>
<proteinExistence type="predicted"/>
<comment type="cofactor">
    <cofactor evidence="1">
        <name>FAD</name>
        <dbReference type="ChEBI" id="CHEBI:57692"/>
    </cofactor>
</comment>
<dbReference type="EMBL" id="JADIVZ010000010">
    <property type="protein sequence ID" value="MBF4163295.1"/>
    <property type="molecule type" value="Genomic_DNA"/>
</dbReference>
<keyword evidence="3" id="KW-0274">FAD</keyword>
<dbReference type="RefSeq" id="WP_194504546.1">
    <property type="nucleotide sequence ID" value="NZ_JADIVZ010000010.1"/>
</dbReference>
<dbReference type="Proteomes" id="UP000656804">
    <property type="component" value="Unassembled WGS sequence"/>
</dbReference>
<reference evidence="5" key="1">
    <citation type="submission" date="2020-11" db="EMBL/GenBank/DDBJ databases">
        <title>Nocardioides sp. CBS4Y-1, whole genome shotgun sequence.</title>
        <authorList>
            <person name="Tuo L."/>
        </authorList>
    </citation>
    <scope>NUCLEOTIDE SEQUENCE</scope>
    <source>
        <strain evidence="5">CBS4Y-1</strain>
    </source>
</reference>
<dbReference type="Gene3D" id="3.40.30.120">
    <property type="match status" value="1"/>
</dbReference>
<keyword evidence="5" id="KW-0503">Monooxygenase</keyword>
<gene>
    <name evidence="5" type="ORF">ISG29_16515</name>
</gene>
<keyword evidence="6" id="KW-1185">Reference proteome</keyword>
<evidence type="ECO:0000313" key="5">
    <source>
        <dbReference type="EMBL" id="MBF4163295.1"/>
    </source>
</evidence>